<dbReference type="EMBL" id="AAPJ01000001">
    <property type="protein sequence ID" value="EAS51686.1"/>
    <property type="molecule type" value="Genomic_DNA"/>
</dbReference>
<keyword evidence="6" id="KW-0282">Flagellum</keyword>
<keyword evidence="2 3" id="KW-0975">Bacterial flagellum</keyword>
<dbReference type="RefSeq" id="WP_009210324.1">
    <property type="nucleotide sequence ID" value="NZ_BBWP01000002.1"/>
</dbReference>
<evidence type="ECO:0000259" key="5">
    <source>
        <dbReference type="Pfam" id="PF00700"/>
    </source>
</evidence>
<name>Q1YLP5_AURMS</name>
<keyword evidence="7" id="KW-1185">Reference proteome</keyword>
<keyword evidence="6" id="KW-0966">Cell projection</keyword>
<proteinExistence type="inferred from homology"/>
<sequence>MSNFLVSSFSLSSAPRSAVFRIQDELRNAQKEVTTGRFADVGLTLGSRTNQTVSLRVERESAIRIQEANTLIGQRFDTMQTALESIAKTGENLLASLISNGPADAGISASVQQAKAGLQQFMGAINAASGSRFLFSGAATDQPALAFTKVGGGVASSYEDNSTAKKAVNDALTAAAPASAADLEAFLDGAFNDLFKVPQPSDGTGWDMWSKADSSPVVNRISDSETLDVSYPASDEAFRNIVKAYVMISDLGAKTMDESQRQLLTSRAVETLSLGLSQLTEIRAEIGGKQSRLEITNETLGTRKNVLTMSISSFEDVDAYEASTRVTTLTNLLEASYALTARISRLSIMNYL</sequence>
<comment type="function">
    <text evidence="3">Flagellin is the subunit protein which polymerizes to form the filaments of bacterial flagella.</text>
</comment>
<keyword evidence="6" id="KW-0969">Cilium</keyword>
<dbReference type="Pfam" id="PF00669">
    <property type="entry name" value="Flagellin_N"/>
    <property type="match status" value="1"/>
</dbReference>
<dbReference type="Pfam" id="PF00700">
    <property type="entry name" value="Flagellin_C"/>
    <property type="match status" value="1"/>
</dbReference>
<comment type="similarity">
    <text evidence="1 3">Belongs to the bacterial flagellin family.</text>
</comment>
<dbReference type="InterPro" id="IPR046358">
    <property type="entry name" value="Flagellin_C"/>
</dbReference>
<dbReference type="Gene3D" id="1.20.1330.10">
    <property type="entry name" value="f41 fragment of flagellin, N-terminal domain"/>
    <property type="match status" value="1"/>
</dbReference>
<comment type="caution">
    <text evidence="6">The sequence shown here is derived from an EMBL/GenBank/DDBJ whole genome shotgun (WGS) entry which is preliminary data.</text>
</comment>
<evidence type="ECO:0000256" key="2">
    <source>
        <dbReference type="ARBA" id="ARBA00023143"/>
    </source>
</evidence>
<dbReference type="PANTHER" id="PTHR42792:SF1">
    <property type="entry name" value="FLAGELLAR HOOK-ASSOCIATED PROTEIN 3"/>
    <property type="match status" value="1"/>
</dbReference>
<organism evidence="6 7">
    <name type="scientific">Aurantimonas manganoxydans (strain ATCC BAA-1229 / DSM 21871 / SI85-9A1)</name>
    <dbReference type="NCBI Taxonomy" id="287752"/>
    <lineage>
        <taxon>Bacteria</taxon>
        <taxon>Pseudomonadati</taxon>
        <taxon>Pseudomonadota</taxon>
        <taxon>Alphaproteobacteria</taxon>
        <taxon>Hyphomicrobiales</taxon>
        <taxon>Aurantimonadaceae</taxon>
        <taxon>Aurantimonas</taxon>
    </lineage>
</organism>
<dbReference type="InterPro" id="IPR001492">
    <property type="entry name" value="Flagellin"/>
</dbReference>
<evidence type="ECO:0000256" key="1">
    <source>
        <dbReference type="ARBA" id="ARBA00005709"/>
    </source>
</evidence>
<protein>
    <recommendedName>
        <fullName evidence="3">Flagellin</fullName>
    </recommendedName>
</protein>
<dbReference type="AlphaFoldDB" id="Q1YLP5"/>
<dbReference type="Proteomes" id="UP000000321">
    <property type="component" value="Unassembled WGS sequence"/>
</dbReference>
<feature type="domain" description="Flagellin C-terminal" evidence="5">
    <location>
        <begin position="276"/>
        <end position="352"/>
    </location>
</feature>
<reference evidence="6 7" key="1">
    <citation type="journal article" date="2008" name="Appl. Environ. Microbiol.">
        <title>Genomic insights into Mn(II) oxidation by the marine alphaproteobacterium Aurantimonas sp. strain SI85-9A1.</title>
        <authorList>
            <person name="Dick G.J."/>
            <person name="Podell S."/>
            <person name="Johnson H.A."/>
            <person name="Rivera-Espinoza Y."/>
            <person name="Bernier-Latmani R."/>
            <person name="McCarthy J.K."/>
            <person name="Torpey J.W."/>
            <person name="Clement B.G."/>
            <person name="Gaasterland T."/>
            <person name="Tebo B.M."/>
        </authorList>
    </citation>
    <scope>NUCLEOTIDE SEQUENCE [LARGE SCALE GENOMIC DNA]</scope>
    <source>
        <strain evidence="6 7">SI85-9A1</strain>
    </source>
</reference>
<dbReference type="PANTHER" id="PTHR42792">
    <property type="entry name" value="FLAGELLIN"/>
    <property type="match status" value="1"/>
</dbReference>
<dbReference type="GO" id="GO:0009288">
    <property type="term" value="C:bacterial-type flagellum"/>
    <property type="evidence" value="ECO:0007669"/>
    <property type="project" value="UniProtKB-SubCell"/>
</dbReference>
<accession>Q1YLP5</accession>
<keyword evidence="3" id="KW-0964">Secreted</keyword>
<evidence type="ECO:0000256" key="3">
    <source>
        <dbReference type="RuleBase" id="RU362073"/>
    </source>
</evidence>
<dbReference type="HOGENOM" id="CLU_066395_1_0_5"/>
<dbReference type="GO" id="GO:0005198">
    <property type="term" value="F:structural molecule activity"/>
    <property type="evidence" value="ECO:0007669"/>
    <property type="project" value="UniProtKB-UniRule"/>
</dbReference>
<dbReference type="NCBIfam" id="NF004669">
    <property type="entry name" value="PRK06008.1"/>
    <property type="match status" value="1"/>
</dbReference>
<dbReference type="InterPro" id="IPR001029">
    <property type="entry name" value="Flagellin_N"/>
</dbReference>
<dbReference type="SUPFAM" id="SSF64518">
    <property type="entry name" value="Phase 1 flagellin"/>
    <property type="match status" value="1"/>
</dbReference>
<evidence type="ECO:0000259" key="4">
    <source>
        <dbReference type="Pfam" id="PF00669"/>
    </source>
</evidence>
<dbReference type="GO" id="GO:0005576">
    <property type="term" value="C:extracellular region"/>
    <property type="evidence" value="ECO:0007669"/>
    <property type="project" value="UniProtKB-SubCell"/>
</dbReference>
<dbReference type="OrthoDB" id="8004955at2"/>
<comment type="subcellular location">
    <subcellularLocation>
        <location evidence="3">Secreted</location>
    </subcellularLocation>
    <subcellularLocation>
        <location evidence="3">Bacterial flagellum</location>
    </subcellularLocation>
</comment>
<evidence type="ECO:0000313" key="6">
    <source>
        <dbReference type="EMBL" id="EAS51686.1"/>
    </source>
</evidence>
<dbReference type="BioCyc" id="AURANTIMONAS:SI859A1_02502-MONOMER"/>
<feature type="domain" description="Flagellin N-terminal" evidence="4">
    <location>
        <begin position="7"/>
        <end position="139"/>
    </location>
</feature>
<evidence type="ECO:0000313" key="7">
    <source>
        <dbReference type="Proteomes" id="UP000000321"/>
    </source>
</evidence>
<gene>
    <name evidence="6" type="ORF">SI859A1_02502</name>
</gene>